<organism evidence="1 2">
    <name type="scientific">Aerococcus christensenii</name>
    <dbReference type="NCBI Taxonomy" id="87541"/>
    <lineage>
        <taxon>Bacteria</taxon>
        <taxon>Bacillati</taxon>
        <taxon>Bacillota</taxon>
        <taxon>Bacilli</taxon>
        <taxon>Lactobacillales</taxon>
        <taxon>Aerococcaceae</taxon>
        <taxon>Aerococcus</taxon>
    </lineage>
</organism>
<reference evidence="1 2" key="1">
    <citation type="submission" date="2016-01" db="EMBL/GenBank/DDBJ databases">
        <authorList>
            <person name="Oliw E.H."/>
        </authorList>
    </citation>
    <scope>NUCLEOTIDE SEQUENCE [LARGE SCALE GENOMIC DNA]</scope>
    <source>
        <strain evidence="1 2">KA00635</strain>
    </source>
</reference>
<dbReference type="SUPFAM" id="SSF47598">
    <property type="entry name" value="Ribbon-helix-helix"/>
    <property type="match status" value="1"/>
</dbReference>
<dbReference type="OrthoDB" id="3192583at2"/>
<accession>A0A133XQB2</accession>
<proteinExistence type="predicted"/>
<evidence type="ECO:0000313" key="2">
    <source>
        <dbReference type="Proteomes" id="UP000070422"/>
    </source>
</evidence>
<dbReference type="GO" id="GO:0006355">
    <property type="term" value="P:regulation of DNA-templated transcription"/>
    <property type="evidence" value="ECO:0007669"/>
    <property type="project" value="InterPro"/>
</dbReference>
<dbReference type="PATRIC" id="fig|87541.4.peg.1739"/>
<dbReference type="AlphaFoldDB" id="A0A133XQB2"/>
<protein>
    <submittedName>
        <fullName evidence="1">Uncharacterized protein</fullName>
    </submittedName>
</protein>
<name>A0A133XQB2_9LACT</name>
<comment type="caution">
    <text evidence="1">The sequence shown here is derived from an EMBL/GenBank/DDBJ whole genome shotgun (WGS) entry which is preliminary data.</text>
</comment>
<evidence type="ECO:0000313" key="1">
    <source>
        <dbReference type="EMBL" id="KXB33116.1"/>
    </source>
</evidence>
<dbReference type="InterPro" id="IPR010985">
    <property type="entry name" value="Ribbon_hlx_hlx"/>
</dbReference>
<dbReference type="EMBL" id="LSCQ01000103">
    <property type="protein sequence ID" value="KXB33116.1"/>
    <property type="molecule type" value="Genomic_DNA"/>
</dbReference>
<gene>
    <name evidence="1" type="ORF">HMPREF3187_01759</name>
</gene>
<sequence length="144" mass="16202">MKKIIGGKRYDTDTAKEIATLTSSYPVNDFNYWEETLYLKKTGEFFIYGYGGPASRYSVESGLNSWTGGEAIKPISVEEAKAWGEEAMDADEWENVFGKIDEDTTNIAFSLLIPEDVYNALKATAEKENRSMKEIVVSCLKEKL</sequence>
<dbReference type="Proteomes" id="UP000070422">
    <property type="component" value="Unassembled WGS sequence"/>
</dbReference>
<dbReference type="RefSeq" id="WP_060937371.1">
    <property type="nucleotide sequence ID" value="NZ_KQ959338.1"/>
</dbReference>